<dbReference type="PANTHER" id="PTHR43280:SF10">
    <property type="entry name" value="REGULATORY PROTEIN POCR"/>
    <property type="match status" value="1"/>
</dbReference>
<dbReference type="SMART" id="SM00342">
    <property type="entry name" value="HTH_ARAC"/>
    <property type="match status" value="1"/>
</dbReference>
<evidence type="ECO:0000259" key="4">
    <source>
        <dbReference type="PROSITE" id="PS01124"/>
    </source>
</evidence>
<organism evidence="5 6">
    <name type="scientific">Paenibacillus gyeongsangnamensis</name>
    <dbReference type="NCBI Taxonomy" id="3388067"/>
    <lineage>
        <taxon>Bacteria</taxon>
        <taxon>Bacillati</taxon>
        <taxon>Bacillota</taxon>
        <taxon>Bacilli</taxon>
        <taxon>Bacillales</taxon>
        <taxon>Paenibacillaceae</taxon>
        <taxon>Paenibacillus</taxon>
    </lineage>
</organism>
<accession>A0ABT4Q251</accession>
<evidence type="ECO:0000256" key="3">
    <source>
        <dbReference type="ARBA" id="ARBA00023163"/>
    </source>
</evidence>
<dbReference type="InterPro" id="IPR020449">
    <property type="entry name" value="Tscrpt_reg_AraC-type_HTH"/>
</dbReference>
<keyword evidence="3" id="KW-0804">Transcription</keyword>
<name>A0ABT4Q251_9BACL</name>
<protein>
    <submittedName>
        <fullName evidence="5">AraC family transcriptional regulator</fullName>
    </submittedName>
</protein>
<dbReference type="Gene3D" id="1.10.10.60">
    <property type="entry name" value="Homeodomain-like"/>
    <property type="match status" value="2"/>
</dbReference>
<dbReference type="SUPFAM" id="SSF46689">
    <property type="entry name" value="Homeodomain-like"/>
    <property type="match status" value="2"/>
</dbReference>
<proteinExistence type="predicted"/>
<comment type="caution">
    <text evidence="5">The sequence shown here is derived from an EMBL/GenBank/DDBJ whole genome shotgun (WGS) entry which is preliminary data.</text>
</comment>
<dbReference type="PROSITE" id="PS01124">
    <property type="entry name" value="HTH_ARAC_FAMILY_2"/>
    <property type="match status" value="1"/>
</dbReference>
<dbReference type="InterPro" id="IPR018060">
    <property type="entry name" value="HTH_AraC"/>
</dbReference>
<dbReference type="Pfam" id="PF12833">
    <property type="entry name" value="HTH_18"/>
    <property type="match status" value="1"/>
</dbReference>
<dbReference type="InterPro" id="IPR009057">
    <property type="entry name" value="Homeodomain-like_sf"/>
</dbReference>
<sequence>MKLTLYVYLREKEIEPIDIANIESIIYTEELLNDIFEVDFQANNLTPEMWKCFFIELTSTMEKLLNGAQSGSVYFRKVKSENIHHGNLFYRNIMQYIIEHYNNSNLSLTMVAEHFHITPQYLSTAFKKHLGQNFSNYITGIRIGESKKLLGDSSLSVHQIAQMTGFTNDMSFIRAFKKQEGMTPGVYKETLRGNRATQ</sequence>
<feature type="domain" description="HTH araC/xylS-type" evidence="4">
    <location>
        <begin position="91"/>
        <end position="190"/>
    </location>
</feature>
<keyword evidence="2" id="KW-0238">DNA-binding</keyword>
<dbReference type="PANTHER" id="PTHR43280">
    <property type="entry name" value="ARAC-FAMILY TRANSCRIPTIONAL REGULATOR"/>
    <property type="match status" value="1"/>
</dbReference>
<evidence type="ECO:0000256" key="2">
    <source>
        <dbReference type="ARBA" id="ARBA00023125"/>
    </source>
</evidence>
<evidence type="ECO:0000313" key="5">
    <source>
        <dbReference type="EMBL" id="MCZ8510960.1"/>
    </source>
</evidence>
<dbReference type="EMBL" id="JAQAGZ010000001">
    <property type="protein sequence ID" value="MCZ8510960.1"/>
    <property type="molecule type" value="Genomic_DNA"/>
</dbReference>
<reference evidence="5 6" key="1">
    <citation type="submission" date="2022-12" db="EMBL/GenBank/DDBJ databases">
        <title>Draft genome sequence of Paenibacillus sp. dW9.</title>
        <authorList>
            <person name="Choi E.-W."/>
            <person name="Kim D.-U."/>
        </authorList>
    </citation>
    <scope>NUCLEOTIDE SEQUENCE [LARGE SCALE GENOMIC DNA]</scope>
    <source>
        <strain evidence="6">dW9</strain>
    </source>
</reference>
<keyword evidence="6" id="KW-1185">Reference proteome</keyword>
<keyword evidence="1" id="KW-0805">Transcription regulation</keyword>
<gene>
    <name evidence="5" type="ORF">O9H85_00610</name>
</gene>
<dbReference type="RefSeq" id="WP_269879335.1">
    <property type="nucleotide sequence ID" value="NZ_JAQAGZ010000001.1"/>
</dbReference>
<dbReference type="PRINTS" id="PR00032">
    <property type="entry name" value="HTHARAC"/>
</dbReference>
<evidence type="ECO:0000313" key="6">
    <source>
        <dbReference type="Proteomes" id="UP001527882"/>
    </source>
</evidence>
<evidence type="ECO:0000256" key="1">
    <source>
        <dbReference type="ARBA" id="ARBA00023015"/>
    </source>
</evidence>
<dbReference type="PROSITE" id="PS00041">
    <property type="entry name" value="HTH_ARAC_FAMILY_1"/>
    <property type="match status" value="1"/>
</dbReference>
<dbReference type="Proteomes" id="UP001527882">
    <property type="component" value="Unassembled WGS sequence"/>
</dbReference>
<dbReference type="InterPro" id="IPR018062">
    <property type="entry name" value="HTH_AraC-typ_CS"/>
</dbReference>